<evidence type="ECO:0000313" key="2">
    <source>
        <dbReference type="Proteomes" id="UP000499080"/>
    </source>
</evidence>
<dbReference type="EMBL" id="BGPR01020336">
    <property type="protein sequence ID" value="GBN84393.1"/>
    <property type="molecule type" value="Genomic_DNA"/>
</dbReference>
<gene>
    <name evidence="1" type="ORF">AVEN_142056_1</name>
</gene>
<name>A0A4Y2S976_ARAVE</name>
<sequence length="134" mass="15695">MAAHYRSRFASPREHTNWTIKQSACALFFFSEHDPFPAYLKRFHLSDSDQCSCGGTGTELHYVTECALTGSWHMRMPTPNFEQEWLKRAANNLVSRQLRELPIWLYRPEYGTSSGDRLQHITHPLDLSQYSEYH</sequence>
<reference evidence="1 2" key="1">
    <citation type="journal article" date="2019" name="Sci. Rep.">
        <title>Orb-weaving spider Araneus ventricosus genome elucidates the spidroin gene catalogue.</title>
        <authorList>
            <person name="Kono N."/>
            <person name="Nakamura H."/>
            <person name="Ohtoshi R."/>
            <person name="Moran D.A.P."/>
            <person name="Shinohara A."/>
            <person name="Yoshida Y."/>
            <person name="Fujiwara M."/>
            <person name="Mori M."/>
            <person name="Tomita M."/>
            <person name="Arakawa K."/>
        </authorList>
    </citation>
    <scope>NUCLEOTIDE SEQUENCE [LARGE SCALE GENOMIC DNA]</scope>
</reference>
<protein>
    <submittedName>
        <fullName evidence="1">Uncharacterized protein</fullName>
    </submittedName>
</protein>
<evidence type="ECO:0000313" key="1">
    <source>
        <dbReference type="EMBL" id="GBN84393.1"/>
    </source>
</evidence>
<accession>A0A4Y2S976</accession>
<dbReference type="Proteomes" id="UP000499080">
    <property type="component" value="Unassembled WGS sequence"/>
</dbReference>
<keyword evidence="2" id="KW-1185">Reference proteome</keyword>
<proteinExistence type="predicted"/>
<comment type="caution">
    <text evidence="1">The sequence shown here is derived from an EMBL/GenBank/DDBJ whole genome shotgun (WGS) entry which is preliminary data.</text>
</comment>
<dbReference type="AlphaFoldDB" id="A0A4Y2S976"/>
<organism evidence="1 2">
    <name type="scientific">Araneus ventricosus</name>
    <name type="common">Orbweaver spider</name>
    <name type="synonym">Epeira ventricosa</name>
    <dbReference type="NCBI Taxonomy" id="182803"/>
    <lineage>
        <taxon>Eukaryota</taxon>
        <taxon>Metazoa</taxon>
        <taxon>Ecdysozoa</taxon>
        <taxon>Arthropoda</taxon>
        <taxon>Chelicerata</taxon>
        <taxon>Arachnida</taxon>
        <taxon>Araneae</taxon>
        <taxon>Araneomorphae</taxon>
        <taxon>Entelegynae</taxon>
        <taxon>Araneoidea</taxon>
        <taxon>Araneidae</taxon>
        <taxon>Araneus</taxon>
    </lineage>
</organism>